<dbReference type="Proteomes" id="UP000030661">
    <property type="component" value="Unassembled WGS sequence"/>
</dbReference>
<dbReference type="STRING" id="1499967.U27_02333"/>
<dbReference type="InterPro" id="IPR036962">
    <property type="entry name" value="Glyco_hydro_3_N_sf"/>
</dbReference>
<keyword evidence="2 5" id="KW-0378">Hydrolase</keyword>
<dbReference type="AlphaFoldDB" id="A0A0S6WAF4"/>
<dbReference type="GO" id="GO:0005975">
    <property type="term" value="P:carbohydrate metabolic process"/>
    <property type="evidence" value="ECO:0007669"/>
    <property type="project" value="InterPro"/>
</dbReference>
<evidence type="ECO:0000313" key="6">
    <source>
        <dbReference type="Proteomes" id="UP000030661"/>
    </source>
</evidence>
<dbReference type="SUPFAM" id="SSF51445">
    <property type="entry name" value="(Trans)glycosidases"/>
    <property type="match status" value="1"/>
</dbReference>
<feature type="domain" description="Glycoside hydrolase family 3 N-terminal" evidence="4">
    <location>
        <begin position="5"/>
        <end position="340"/>
    </location>
</feature>
<dbReference type="GO" id="GO:0004553">
    <property type="term" value="F:hydrolase activity, hydrolyzing O-glycosyl compounds"/>
    <property type="evidence" value="ECO:0007669"/>
    <property type="project" value="InterPro"/>
</dbReference>
<organism evidence="5">
    <name type="scientific">Vecturithrix granuli</name>
    <dbReference type="NCBI Taxonomy" id="1499967"/>
    <lineage>
        <taxon>Bacteria</taxon>
        <taxon>Candidatus Moduliflexota</taxon>
        <taxon>Candidatus Vecturitrichia</taxon>
        <taxon>Candidatus Vecturitrichales</taxon>
        <taxon>Candidatus Vecturitrichaceae</taxon>
        <taxon>Candidatus Vecturithrix</taxon>
    </lineage>
</organism>
<dbReference type="InterPro" id="IPR017853">
    <property type="entry name" value="GH"/>
</dbReference>
<dbReference type="EMBL" id="DF820463">
    <property type="protein sequence ID" value="GAK55499.1"/>
    <property type="molecule type" value="Genomic_DNA"/>
</dbReference>
<comment type="similarity">
    <text evidence="1">Belongs to the glycosyl hydrolase 3 family.</text>
</comment>
<evidence type="ECO:0000256" key="3">
    <source>
        <dbReference type="ARBA" id="ARBA00023295"/>
    </source>
</evidence>
<dbReference type="InterPro" id="IPR050226">
    <property type="entry name" value="NagZ_Beta-hexosaminidase"/>
</dbReference>
<keyword evidence="3" id="KW-0326">Glycosidase</keyword>
<keyword evidence="6" id="KW-1185">Reference proteome</keyword>
<dbReference type="eggNOG" id="COG1472">
    <property type="taxonomic scope" value="Bacteria"/>
</dbReference>
<dbReference type="PRINTS" id="PR00133">
    <property type="entry name" value="GLHYDRLASE3"/>
</dbReference>
<dbReference type="PANTHER" id="PTHR30480">
    <property type="entry name" value="BETA-HEXOSAMINIDASE-RELATED"/>
    <property type="match status" value="1"/>
</dbReference>
<dbReference type="Pfam" id="PF00933">
    <property type="entry name" value="Glyco_hydro_3"/>
    <property type="match status" value="1"/>
</dbReference>
<evidence type="ECO:0000259" key="4">
    <source>
        <dbReference type="Pfam" id="PF00933"/>
    </source>
</evidence>
<name>A0A0S6WAF4_VECG1</name>
<evidence type="ECO:0000256" key="2">
    <source>
        <dbReference type="ARBA" id="ARBA00022801"/>
    </source>
</evidence>
<accession>A0A0S6WAF4</accession>
<evidence type="ECO:0000313" key="5">
    <source>
        <dbReference type="EMBL" id="GAK55499.1"/>
    </source>
</evidence>
<dbReference type="PANTHER" id="PTHR30480:SF16">
    <property type="entry name" value="GLYCOSIDE HYDROLASE FAMILY 3 DOMAIN PROTEIN"/>
    <property type="match status" value="1"/>
</dbReference>
<dbReference type="GO" id="GO:0009254">
    <property type="term" value="P:peptidoglycan turnover"/>
    <property type="evidence" value="ECO:0007669"/>
    <property type="project" value="TreeGrafter"/>
</dbReference>
<evidence type="ECO:0000256" key="1">
    <source>
        <dbReference type="ARBA" id="ARBA00005336"/>
    </source>
</evidence>
<dbReference type="InterPro" id="IPR001764">
    <property type="entry name" value="Glyco_hydro_3_N"/>
</dbReference>
<dbReference type="HOGENOM" id="CLU_008392_0_3_0"/>
<dbReference type="Gene3D" id="3.20.20.300">
    <property type="entry name" value="Glycoside hydrolase, family 3, N-terminal domain"/>
    <property type="match status" value="1"/>
</dbReference>
<sequence length="346" mass="38826">MITELEHKIGQMLLIGFRGLELRDDNPIIEDIRTRHLGGVVLFDYDVCTQTPARNIHSPEQVQRLIASLQDIAVEPLFIGIDQEGGKVNRLKERYGFPPSVSAQYLGDLDLVEVTGKHAELTAKTLAELGMNLNFAPDVDLNIYPDNPIIGKVERSFSADPDVVIRHAREWIACHHAQGVLCALKHFPGHGSSRQDTHLGFVDVTDTWSANELRPYQDLLYSGFHDMVMTAHIFNARLDPEFPATLSYKMITGILREQLGYDGVVISDDMQMKAIAEQYPLETAIQSALEAGVDILTFGNNLNYNGNIMMQVVTIISQLVRQGTISEKRIDESHQRILRLKARLQT</sequence>
<proteinExistence type="inferred from homology"/>
<reference evidence="5" key="1">
    <citation type="journal article" date="2015" name="PeerJ">
        <title>First genomic representation of candidate bacterial phylum KSB3 points to enhanced environmental sensing as a trigger of wastewater bulking.</title>
        <authorList>
            <person name="Sekiguchi Y."/>
            <person name="Ohashi A."/>
            <person name="Parks D.H."/>
            <person name="Yamauchi T."/>
            <person name="Tyson G.W."/>
            <person name="Hugenholtz P."/>
        </authorList>
    </citation>
    <scope>NUCLEOTIDE SEQUENCE [LARGE SCALE GENOMIC DNA]</scope>
</reference>
<gene>
    <name evidence="5" type="ORF">U27_02333</name>
</gene>
<protein>
    <submittedName>
        <fullName evidence="5">Glycosyl hydrolase, family 3</fullName>
    </submittedName>
</protein>